<dbReference type="GO" id="GO:0046872">
    <property type="term" value="F:metal ion binding"/>
    <property type="evidence" value="ECO:0007669"/>
    <property type="project" value="UniProtKB-KW"/>
</dbReference>
<dbReference type="SUPFAM" id="SSF56529">
    <property type="entry name" value="FAH"/>
    <property type="match status" value="1"/>
</dbReference>
<dbReference type="GO" id="GO:0003824">
    <property type="term" value="F:catalytic activity"/>
    <property type="evidence" value="ECO:0007669"/>
    <property type="project" value="InterPro"/>
</dbReference>
<evidence type="ECO:0000256" key="1">
    <source>
        <dbReference type="ARBA" id="ARBA00010211"/>
    </source>
</evidence>
<accession>X1AXR9</accession>
<organism evidence="4">
    <name type="scientific">marine sediment metagenome</name>
    <dbReference type="NCBI Taxonomy" id="412755"/>
    <lineage>
        <taxon>unclassified sequences</taxon>
        <taxon>metagenomes</taxon>
        <taxon>ecological metagenomes</taxon>
    </lineage>
</organism>
<dbReference type="InterPro" id="IPR036663">
    <property type="entry name" value="Fumarylacetoacetase_C_sf"/>
</dbReference>
<gene>
    <name evidence="4" type="ORF">S01H4_30389</name>
</gene>
<reference evidence="4" key="1">
    <citation type="journal article" date="2014" name="Front. Microbiol.">
        <title>High frequency of phylogenetically diverse reductive dehalogenase-homologous genes in deep subseafloor sedimentary metagenomes.</title>
        <authorList>
            <person name="Kawai M."/>
            <person name="Futagami T."/>
            <person name="Toyoda A."/>
            <person name="Takaki Y."/>
            <person name="Nishi S."/>
            <person name="Hori S."/>
            <person name="Arai W."/>
            <person name="Tsubouchi T."/>
            <person name="Morono Y."/>
            <person name="Uchiyama I."/>
            <person name="Ito T."/>
            <person name="Fujiyama A."/>
            <person name="Inagaki F."/>
            <person name="Takami H."/>
        </authorList>
    </citation>
    <scope>NUCLEOTIDE SEQUENCE</scope>
    <source>
        <strain evidence="4">Expedition CK06-06</strain>
    </source>
</reference>
<dbReference type="AlphaFoldDB" id="X1AXR9"/>
<feature type="domain" description="Fumarylacetoacetase-like C-terminal" evidence="3">
    <location>
        <begin position="14"/>
        <end position="106"/>
    </location>
</feature>
<comment type="caution">
    <text evidence="4">The sequence shown here is derived from an EMBL/GenBank/DDBJ whole genome shotgun (WGS) entry which is preliminary data.</text>
</comment>
<dbReference type="InterPro" id="IPR051121">
    <property type="entry name" value="FAH"/>
</dbReference>
<dbReference type="GO" id="GO:0044281">
    <property type="term" value="P:small molecule metabolic process"/>
    <property type="evidence" value="ECO:0007669"/>
    <property type="project" value="UniProtKB-ARBA"/>
</dbReference>
<name>X1AXR9_9ZZZZ</name>
<keyword evidence="2" id="KW-0479">Metal-binding</keyword>
<proteinExistence type="inferred from homology"/>
<evidence type="ECO:0000256" key="2">
    <source>
        <dbReference type="ARBA" id="ARBA00022723"/>
    </source>
</evidence>
<comment type="similarity">
    <text evidence="1">Belongs to the FAH family.</text>
</comment>
<dbReference type="EMBL" id="BART01015680">
    <property type="protein sequence ID" value="GAG87565.1"/>
    <property type="molecule type" value="Genomic_DNA"/>
</dbReference>
<dbReference type="PANTHER" id="PTHR42796">
    <property type="entry name" value="FUMARYLACETOACETATE HYDROLASE DOMAIN-CONTAINING PROTEIN 2A-RELATED"/>
    <property type="match status" value="1"/>
</dbReference>
<dbReference type="InterPro" id="IPR011234">
    <property type="entry name" value="Fumarylacetoacetase-like_C"/>
</dbReference>
<evidence type="ECO:0000313" key="4">
    <source>
        <dbReference type="EMBL" id="GAG87565.1"/>
    </source>
</evidence>
<protein>
    <recommendedName>
        <fullName evidence="3">Fumarylacetoacetase-like C-terminal domain-containing protein</fullName>
    </recommendedName>
</protein>
<evidence type="ECO:0000259" key="3">
    <source>
        <dbReference type="Pfam" id="PF01557"/>
    </source>
</evidence>
<dbReference type="Pfam" id="PF01557">
    <property type="entry name" value="FAA_hydrolase"/>
    <property type="match status" value="1"/>
</dbReference>
<dbReference type="Gene3D" id="3.90.850.10">
    <property type="entry name" value="Fumarylacetoacetase-like, C-terminal domain"/>
    <property type="match status" value="1"/>
</dbReference>
<sequence>MHFNPDINTYIPGKIVCIGMNYKSHIEEQDGRFPKKPVLFAKARSCVIKNRENIIYPREVEELDYEVELAVVIGRKMKDILEDKVPDYIYGYTIMNDVTARNIQKTSINGTGQKL</sequence>
<dbReference type="PANTHER" id="PTHR42796:SF4">
    <property type="entry name" value="FUMARYLACETOACETATE HYDROLASE DOMAIN-CONTAINING PROTEIN 2A"/>
    <property type="match status" value="1"/>
</dbReference>